<dbReference type="Gene3D" id="3.40.50.880">
    <property type="match status" value="1"/>
</dbReference>
<evidence type="ECO:0000313" key="2">
    <source>
        <dbReference type="EMBL" id="KKM72469.1"/>
    </source>
</evidence>
<feature type="domain" description="ThuA-like" evidence="1">
    <location>
        <begin position="28"/>
        <end position="276"/>
    </location>
</feature>
<gene>
    <name evidence="2" type="ORF">LCGC14_1420230</name>
</gene>
<evidence type="ECO:0000259" key="1">
    <source>
        <dbReference type="Pfam" id="PF06283"/>
    </source>
</evidence>
<proteinExistence type="predicted"/>
<dbReference type="PANTHER" id="PTHR40469">
    <property type="entry name" value="SECRETED GLYCOSYL HYDROLASE"/>
    <property type="match status" value="1"/>
</dbReference>
<dbReference type="EMBL" id="LAZR01009465">
    <property type="protein sequence ID" value="KKM72469.1"/>
    <property type="molecule type" value="Genomic_DNA"/>
</dbReference>
<accession>A0A0F9JRE2</accession>
<dbReference type="AlphaFoldDB" id="A0A0F9JRE2"/>
<dbReference type="InterPro" id="IPR029010">
    <property type="entry name" value="ThuA-like"/>
</dbReference>
<name>A0A0F9JRE2_9ZZZZ</name>
<comment type="caution">
    <text evidence="2">The sequence shown here is derived from an EMBL/GenBank/DDBJ whole genome shotgun (WGS) entry which is preliminary data.</text>
</comment>
<dbReference type="Pfam" id="PF06283">
    <property type="entry name" value="ThuA"/>
    <property type="match status" value="1"/>
</dbReference>
<dbReference type="InterPro" id="IPR029062">
    <property type="entry name" value="Class_I_gatase-like"/>
</dbReference>
<dbReference type="PANTHER" id="PTHR40469:SF2">
    <property type="entry name" value="GALACTOSE-BINDING DOMAIN-LIKE SUPERFAMILY PROTEIN"/>
    <property type="match status" value="1"/>
</dbReference>
<organism evidence="2">
    <name type="scientific">marine sediment metagenome</name>
    <dbReference type="NCBI Taxonomy" id="412755"/>
    <lineage>
        <taxon>unclassified sequences</taxon>
        <taxon>metagenomes</taxon>
        <taxon>ecological metagenomes</taxon>
    </lineage>
</organism>
<dbReference type="SUPFAM" id="SSF52317">
    <property type="entry name" value="Class I glutamine amidotransferase-like"/>
    <property type="match status" value="1"/>
</dbReference>
<reference evidence="2" key="1">
    <citation type="journal article" date="2015" name="Nature">
        <title>Complex archaea that bridge the gap between prokaryotes and eukaryotes.</title>
        <authorList>
            <person name="Spang A."/>
            <person name="Saw J.H."/>
            <person name="Jorgensen S.L."/>
            <person name="Zaremba-Niedzwiedzka K."/>
            <person name="Martijn J."/>
            <person name="Lind A.E."/>
            <person name="van Eijk R."/>
            <person name="Schleper C."/>
            <person name="Guy L."/>
            <person name="Ettema T.J."/>
        </authorList>
    </citation>
    <scope>NUCLEOTIDE SEQUENCE</scope>
</reference>
<sequence>MKRYKAFAIGLLLVLGVLTECSAKEKIKAMIVTGQDGSHWWKGGSDAIKQILENSDLFTVDILVTPDWDEDIGLYDPQFNLYDLVIIYYGGNTLAQKTRKDFEKYVADGGGVVVVHSSIVPMDDWEEYNKMIGLGAWNGRNEKDGPYVYWQNDRIVYDYSPGEAGHHALQHPFVITTRIAEHPITKGLPKTWKHFKDELYGKTRGPAQNMEILATAYDDPKLDGTGRNEPILWTVNYGKGHVFVSLMGHAGNDPELRYSMECTGFQVTLLRGAEWAATANVTQKVPKDFPTEDIITLRKEFKAPFNALELER</sequence>
<protein>
    <recommendedName>
        <fullName evidence="1">ThuA-like domain-containing protein</fullName>
    </recommendedName>
</protein>